<dbReference type="InterPro" id="IPR029044">
    <property type="entry name" value="Nucleotide-diphossugar_trans"/>
</dbReference>
<dbReference type="PATRIC" id="fig|1429438.4.peg.7787"/>
<dbReference type="EMBL" id="AZHW01001348">
    <property type="protein sequence ID" value="ETW92905.1"/>
    <property type="molecule type" value="Genomic_DNA"/>
</dbReference>
<keyword evidence="3" id="KW-1185">Reference proteome</keyword>
<organism evidence="2 3">
    <name type="scientific">Entotheonella factor</name>
    <dbReference type="NCBI Taxonomy" id="1429438"/>
    <lineage>
        <taxon>Bacteria</taxon>
        <taxon>Pseudomonadati</taxon>
        <taxon>Nitrospinota/Tectimicrobiota group</taxon>
        <taxon>Candidatus Tectimicrobiota</taxon>
        <taxon>Candidatus Entotheonellia</taxon>
        <taxon>Candidatus Entotheonellales</taxon>
        <taxon>Candidatus Entotheonellaceae</taxon>
        <taxon>Candidatus Entotheonella</taxon>
    </lineage>
</organism>
<dbReference type="Pfam" id="PF00535">
    <property type="entry name" value="Glycos_transf_2"/>
    <property type="match status" value="1"/>
</dbReference>
<feature type="domain" description="Glycosyltransferase 2-like" evidence="1">
    <location>
        <begin position="7"/>
        <end position="171"/>
    </location>
</feature>
<dbReference type="AlphaFoldDB" id="W4L5E8"/>
<protein>
    <recommendedName>
        <fullName evidence="1">Glycosyltransferase 2-like domain-containing protein</fullName>
    </recommendedName>
</protein>
<proteinExistence type="predicted"/>
<dbReference type="PANTHER" id="PTHR22916:SF3">
    <property type="entry name" value="UDP-GLCNAC:BETAGAL BETA-1,3-N-ACETYLGLUCOSAMINYLTRANSFERASE-LIKE PROTEIN 1"/>
    <property type="match status" value="1"/>
</dbReference>
<dbReference type="Gene3D" id="3.90.550.10">
    <property type="entry name" value="Spore Coat Polysaccharide Biosynthesis Protein SpsA, Chain A"/>
    <property type="match status" value="1"/>
</dbReference>
<dbReference type="CDD" id="cd00761">
    <property type="entry name" value="Glyco_tranf_GTA_type"/>
    <property type="match status" value="1"/>
</dbReference>
<dbReference type="Proteomes" id="UP000019141">
    <property type="component" value="Unassembled WGS sequence"/>
</dbReference>
<name>W4L5E8_ENTF1</name>
<evidence type="ECO:0000259" key="1">
    <source>
        <dbReference type="Pfam" id="PF00535"/>
    </source>
</evidence>
<dbReference type="HOGENOM" id="CLU_025996_0_0_7"/>
<sequence length="300" mass="34303">MRQPRVSVIVPTYNRADLLPHAIESVLAQSFQDFELIVVDDGSTDDTQALLAGYDDPRLVYTAQAHTGNLSKVRNDGLRQARGDYLAFLDSDDIWLPTKLKRQVELLEWLPKVGLILCGFEVFDAAGLNHRELYQSPGVRVGSFSMAQLFYTIFQGRMPYYPSTLLFRKSLLETTSLLDERLRLGDHHFMLRLVFYAKAAILHQALVQIRKHDSNMSLVYEVEGLEQMIYALEHFYASGDISRVFYKSALVNIYIGLNQLVLQPRDATALRRNVSGYVRLLPVLARAWARYVSPLFNRTQ</sequence>
<dbReference type="GO" id="GO:0016758">
    <property type="term" value="F:hexosyltransferase activity"/>
    <property type="evidence" value="ECO:0007669"/>
    <property type="project" value="UniProtKB-ARBA"/>
</dbReference>
<dbReference type="SUPFAM" id="SSF53448">
    <property type="entry name" value="Nucleotide-diphospho-sugar transferases"/>
    <property type="match status" value="1"/>
</dbReference>
<comment type="caution">
    <text evidence="2">The sequence shown here is derived from an EMBL/GenBank/DDBJ whole genome shotgun (WGS) entry which is preliminary data.</text>
</comment>
<gene>
    <name evidence="2" type="ORF">ETSY1_41615</name>
</gene>
<dbReference type="PANTHER" id="PTHR22916">
    <property type="entry name" value="GLYCOSYLTRANSFERASE"/>
    <property type="match status" value="1"/>
</dbReference>
<accession>W4L5E8</accession>
<reference evidence="2 3" key="1">
    <citation type="journal article" date="2014" name="Nature">
        <title>An environmental bacterial taxon with a large and distinct metabolic repertoire.</title>
        <authorList>
            <person name="Wilson M.C."/>
            <person name="Mori T."/>
            <person name="Ruckert C."/>
            <person name="Uria A.R."/>
            <person name="Helf M.J."/>
            <person name="Takada K."/>
            <person name="Gernert C."/>
            <person name="Steffens U.A."/>
            <person name="Heycke N."/>
            <person name="Schmitt S."/>
            <person name="Rinke C."/>
            <person name="Helfrich E.J."/>
            <person name="Brachmann A.O."/>
            <person name="Gurgui C."/>
            <person name="Wakimoto T."/>
            <person name="Kracht M."/>
            <person name="Crusemann M."/>
            <person name="Hentschel U."/>
            <person name="Abe I."/>
            <person name="Matsunaga S."/>
            <person name="Kalinowski J."/>
            <person name="Takeyama H."/>
            <person name="Piel J."/>
        </authorList>
    </citation>
    <scope>NUCLEOTIDE SEQUENCE [LARGE SCALE GENOMIC DNA]</scope>
    <source>
        <strain evidence="3">TSY1</strain>
    </source>
</reference>
<dbReference type="InterPro" id="IPR001173">
    <property type="entry name" value="Glyco_trans_2-like"/>
</dbReference>
<evidence type="ECO:0000313" key="3">
    <source>
        <dbReference type="Proteomes" id="UP000019141"/>
    </source>
</evidence>
<evidence type="ECO:0000313" key="2">
    <source>
        <dbReference type="EMBL" id="ETW92905.1"/>
    </source>
</evidence>